<dbReference type="GO" id="GO:0046872">
    <property type="term" value="F:metal ion binding"/>
    <property type="evidence" value="ECO:0007669"/>
    <property type="project" value="UniProtKB-KW"/>
</dbReference>
<dbReference type="SUPFAM" id="SSF81296">
    <property type="entry name" value="E set domains"/>
    <property type="match status" value="1"/>
</dbReference>
<evidence type="ECO:0000256" key="12">
    <source>
        <dbReference type="ARBA" id="ARBA00053160"/>
    </source>
</evidence>
<dbReference type="InterPro" id="IPR014756">
    <property type="entry name" value="Ig_E-set"/>
</dbReference>
<evidence type="ECO:0000256" key="10">
    <source>
        <dbReference type="ARBA" id="ARBA00023033"/>
    </source>
</evidence>
<gene>
    <name evidence="14" type="ORF">HHI36_014432</name>
</gene>
<dbReference type="Proteomes" id="UP001516400">
    <property type="component" value="Unassembled WGS sequence"/>
</dbReference>
<dbReference type="PRINTS" id="PR00187">
    <property type="entry name" value="HAEMOCYANIN"/>
</dbReference>
<dbReference type="AlphaFoldDB" id="A0ABD2N3J1"/>
<dbReference type="InterPro" id="IPR036697">
    <property type="entry name" value="Hemocyanin_N_sf"/>
</dbReference>
<dbReference type="Gene3D" id="1.10.1280.10">
    <property type="entry name" value="Di-copper center containing domain from catechol oxidase"/>
    <property type="match status" value="1"/>
</dbReference>
<dbReference type="Pfam" id="PF00372">
    <property type="entry name" value="Hemocyanin_M"/>
    <property type="match status" value="1"/>
</dbReference>
<keyword evidence="10" id="KW-0503">Monooxygenase</keyword>
<dbReference type="InterPro" id="IPR008922">
    <property type="entry name" value="Di-copper_centre_dom_sf"/>
</dbReference>
<feature type="domain" description="Tyrosinase copper-binding" evidence="13">
    <location>
        <begin position="401"/>
        <end position="412"/>
    </location>
</feature>
<keyword evidence="9" id="KW-0186">Copper</keyword>
<evidence type="ECO:0000256" key="5">
    <source>
        <dbReference type="ARBA" id="ARBA00022588"/>
    </source>
</evidence>
<accession>A0ABD2N3J1</accession>
<dbReference type="PROSITE" id="PS00498">
    <property type="entry name" value="TYROSINASE_2"/>
    <property type="match status" value="1"/>
</dbReference>
<comment type="function">
    <text evidence="12">This is a copper-containing oxidase that functions in the formation of pigments such as melanins and other polyphenolic compounds. Catalyzes the oxidation of o-diphenols (N-acetyldopamine, 4-methylcatechol and dopamine). Cannot oxidize monophenols and p-phenols (L-tyrosine, tyramine, gentisic acid and hydroquinone). Binds to the surface of hemocytes and is involved in hemocyte melanization. Activation of the enzyme in response to bacterial lipopolysaccharides (LPS) suggests it may play a role in innate immunity.</text>
</comment>
<comment type="cofactor">
    <cofactor evidence="1">
        <name>Cu(2+)</name>
        <dbReference type="ChEBI" id="CHEBI:29036"/>
    </cofactor>
</comment>
<dbReference type="PANTHER" id="PTHR11511">
    <property type="entry name" value="LARVAL STORAGE PROTEIN/PHENOLOXIDASE"/>
    <property type="match status" value="1"/>
</dbReference>
<keyword evidence="6" id="KW-0479">Metal-binding</keyword>
<keyword evidence="15" id="KW-1185">Reference proteome</keyword>
<evidence type="ECO:0000256" key="3">
    <source>
        <dbReference type="ARBA" id="ARBA00009928"/>
    </source>
</evidence>
<sequence length="696" mass="80748">MSSSSKTKNHILLLYDRPQEPSFAVKGDKNSVFKVPNNYLPDRYKPIGVTLANRFGAEAEEEIDVKNISLPNLGEITSLGRHENFSLFIPKHRRLAGKLINIFLGMRTVDDLLAVCVYARDNVNPYMFNYCLSVCLLHRQDTRDLDVPSIIHSFPDKYIDSSVFVRAREETSIVPEESRTPIVIPRDYTASDLEEEHRVAYFREDLGINLHHWHWHLVYPFEGAREVVEKNRRGELFYYMHQQVIARYNAERLCNHLRRVERLINLREPIKEAYFPKLDSLVSSRSYPSRVANQVITNINRELDQIQVDIDDMERWRDRIYSAIQQGYVQTESGQQVTLTENEGIDILGNIIESSILSPNQTFYGDYHNIGHIMISYIHDPDHRHLESFGVIGDSTTAMRDPVFYRWHAHIDDIFQEFKATIPSYPVDQLAYQGVTVTSVEVQSQGTQKNRLNTYWQQSDLNLSRGLDFQPRGPVFVRFTHLQHQEFNYRIIVNNQGSARMGTCRIFLAPKFDERGNQLLFRDQKNLFIELDKFSVNLTSGQNTIIRSSTQSSVTIPFDRTFRDWDSSRPQGGDELAQFNFCGCGWPQHMLIPKGTPEGFNCQLFVMISNYANDHIEQDITGTCNDAYSFCGLKDRLYPDRRSMGYPFDRTPRAGVRTLQEFLTPNMRVQDISIFFSNRTVRPRSNNTSNSNNRNQ</sequence>
<dbReference type="PANTHER" id="PTHR11511:SF4">
    <property type="entry name" value="PHENOLOXIDASE 2-RELATED"/>
    <property type="match status" value="1"/>
</dbReference>
<name>A0ABD2N3J1_9CUCU</name>
<dbReference type="EMBL" id="JABFTP020000062">
    <property type="protein sequence ID" value="KAL3272975.1"/>
    <property type="molecule type" value="Genomic_DNA"/>
</dbReference>
<comment type="subcellular location">
    <subcellularLocation>
        <location evidence="2">Secreted</location>
    </subcellularLocation>
</comment>
<dbReference type="Gene3D" id="1.20.1370.10">
    <property type="entry name" value="Hemocyanin, N-terminal domain"/>
    <property type="match status" value="1"/>
</dbReference>
<dbReference type="Pfam" id="PF03722">
    <property type="entry name" value="Hemocyanin_N"/>
    <property type="match status" value="1"/>
</dbReference>
<dbReference type="Gene3D" id="2.60.40.1520">
    <property type="entry name" value="Hemocyanin, C-terminal domain"/>
    <property type="match status" value="1"/>
</dbReference>
<dbReference type="InterPro" id="IPR037020">
    <property type="entry name" value="Hemocyanin_C_sf"/>
</dbReference>
<evidence type="ECO:0000256" key="9">
    <source>
        <dbReference type="ARBA" id="ARBA00023008"/>
    </source>
</evidence>
<dbReference type="Pfam" id="PF03723">
    <property type="entry name" value="Hemocyanin_C"/>
    <property type="match status" value="1"/>
</dbReference>
<evidence type="ECO:0000256" key="2">
    <source>
        <dbReference type="ARBA" id="ARBA00004613"/>
    </source>
</evidence>
<organism evidence="14 15">
    <name type="scientific">Cryptolaemus montrouzieri</name>
    <dbReference type="NCBI Taxonomy" id="559131"/>
    <lineage>
        <taxon>Eukaryota</taxon>
        <taxon>Metazoa</taxon>
        <taxon>Ecdysozoa</taxon>
        <taxon>Arthropoda</taxon>
        <taxon>Hexapoda</taxon>
        <taxon>Insecta</taxon>
        <taxon>Pterygota</taxon>
        <taxon>Neoptera</taxon>
        <taxon>Endopterygota</taxon>
        <taxon>Coleoptera</taxon>
        <taxon>Polyphaga</taxon>
        <taxon>Cucujiformia</taxon>
        <taxon>Coccinelloidea</taxon>
        <taxon>Coccinellidae</taxon>
        <taxon>Scymninae</taxon>
        <taxon>Scymnini</taxon>
        <taxon>Cryptolaemus</taxon>
    </lineage>
</organism>
<dbReference type="PROSITE" id="PS00210">
    <property type="entry name" value="HEMOCYANIN_2"/>
    <property type="match status" value="1"/>
</dbReference>
<evidence type="ECO:0000313" key="15">
    <source>
        <dbReference type="Proteomes" id="UP001516400"/>
    </source>
</evidence>
<evidence type="ECO:0000259" key="13">
    <source>
        <dbReference type="PROSITE" id="PS00498"/>
    </source>
</evidence>
<comment type="caution">
    <text evidence="14">The sequence shown here is derived from an EMBL/GenBank/DDBJ whole genome shotgun (WGS) entry which is preliminary data.</text>
</comment>
<keyword evidence="5" id="KW-0399">Innate immunity</keyword>
<comment type="similarity">
    <text evidence="3">Belongs to the tyrosinase family.</text>
</comment>
<dbReference type="InterPro" id="IPR000896">
    <property type="entry name" value="Hemocyanin/hexamerin_mid_dom"/>
</dbReference>
<proteinExistence type="inferred from homology"/>
<dbReference type="GO" id="GO:0045087">
    <property type="term" value="P:innate immune response"/>
    <property type="evidence" value="ECO:0007669"/>
    <property type="project" value="UniProtKB-KW"/>
</dbReference>
<keyword evidence="7" id="KW-0391">Immunity</keyword>
<evidence type="ECO:0000313" key="14">
    <source>
        <dbReference type="EMBL" id="KAL3272975.1"/>
    </source>
</evidence>
<dbReference type="GO" id="GO:0005576">
    <property type="term" value="C:extracellular region"/>
    <property type="evidence" value="ECO:0007669"/>
    <property type="project" value="UniProtKB-SubCell"/>
</dbReference>
<dbReference type="InterPro" id="IPR013788">
    <property type="entry name" value="Hemocyanin/hexamerin"/>
</dbReference>
<evidence type="ECO:0000256" key="4">
    <source>
        <dbReference type="ARBA" id="ARBA00022525"/>
    </source>
</evidence>
<protein>
    <recommendedName>
        <fullName evidence="13">Tyrosinase copper-binding domain-containing protein</fullName>
    </recommendedName>
</protein>
<keyword evidence="8" id="KW-0560">Oxidoreductase</keyword>
<dbReference type="InterPro" id="IPR002227">
    <property type="entry name" value="Tyrosinase_Cu-bd"/>
</dbReference>
<dbReference type="GO" id="GO:0004503">
    <property type="term" value="F:tyrosinase activity"/>
    <property type="evidence" value="ECO:0007669"/>
    <property type="project" value="UniProtKB-ARBA"/>
</dbReference>
<dbReference type="SUPFAM" id="SSF48056">
    <property type="entry name" value="Di-copper centre-containing domain"/>
    <property type="match status" value="1"/>
</dbReference>
<evidence type="ECO:0000256" key="11">
    <source>
        <dbReference type="ARBA" id="ARBA00023157"/>
    </source>
</evidence>
<reference evidence="14 15" key="1">
    <citation type="journal article" date="2021" name="BMC Biol.">
        <title>Horizontally acquired antibacterial genes associated with adaptive radiation of ladybird beetles.</title>
        <authorList>
            <person name="Li H.S."/>
            <person name="Tang X.F."/>
            <person name="Huang Y.H."/>
            <person name="Xu Z.Y."/>
            <person name="Chen M.L."/>
            <person name="Du X.Y."/>
            <person name="Qiu B.Y."/>
            <person name="Chen P.T."/>
            <person name="Zhang W."/>
            <person name="Slipinski A."/>
            <person name="Escalona H.E."/>
            <person name="Waterhouse R.M."/>
            <person name="Zwick A."/>
            <person name="Pang H."/>
        </authorList>
    </citation>
    <scope>NUCLEOTIDE SEQUENCE [LARGE SCALE GENOMIC DNA]</scope>
    <source>
        <strain evidence="14">SYSU2018</strain>
    </source>
</reference>
<dbReference type="SUPFAM" id="SSF48050">
    <property type="entry name" value="Hemocyanin, N-terminal domain"/>
    <property type="match status" value="1"/>
</dbReference>
<dbReference type="FunFam" id="1.10.1280.10:FF:000004">
    <property type="entry name" value="Hemocyanin subunit 2"/>
    <property type="match status" value="1"/>
</dbReference>
<dbReference type="FunFam" id="2.60.40.1520:FF:000001">
    <property type="entry name" value="Hemocyanin subunit 2"/>
    <property type="match status" value="1"/>
</dbReference>
<evidence type="ECO:0000256" key="6">
    <source>
        <dbReference type="ARBA" id="ARBA00022723"/>
    </source>
</evidence>
<dbReference type="GO" id="GO:0006582">
    <property type="term" value="P:melanin metabolic process"/>
    <property type="evidence" value="ECO:0007669"/>
    <property type="project" value="UniProtKB-ARBA"/>
</dbReference>
<dbReference type="PROSITE" id="PS00209">
    <property type="entry name" value="HEMOCYANIN_1"/>
    <property type="match status" value="1"/>
</dbReference>
<keyword evidence="11" id="KW-1015">Disulfide bond</keyword>
<keyword evidence="4" id="KW-0964">Secreted</keyword>
<dbReference type="InterPro" id="IPR005204">
    <property type="entry name" value="Hemocyanin_N"/>
</dbReference>
<evidence type="ECO:0000256" key="7">
    <source>
        <dbReference type="ARBA" id="ARBA00022859"/>
    </source>
</evidence>
<dbReference type="InterPro" id="IPR005203">
    <property type="entry name" value="Hemocyanin_C"/>
</dbReference>
<evidence type="ECO:0000256" key="1">
    <source>
        <dbReference type="ARBA" id="ARBA00001973"/>
    </source>
</evidence>
<evidence type="ECO:0000256" key="8">
    <source>
        <dbReference type="ARBA" id="ARBA00023002"/>
    </source>
</evidence>